<dbReference type="SUPFAM" id="SSF52266">
    <property type="entry name" value="SGNH hydrolase"/>
    <property type="match status" value="1"/>
</dbReference>
<feature type="domain" description="SGNH hydrolase-type esterase" evidence="1">
    <location>
        <begin position="56"/>
        <end position="209"/>
    </location>
</feature>
<name>A0A1J5SN09_9ZZZZ</name>
<protein>
    <recommendedName>
        <fullName evidence="1">SGNH hydrolase-type esterase domain-containing protein</fullName>
    </recommendedName>
</protein>
<dbReference type="Gene3D" id="3.40.50.1110">
    <property type="entry name" value="SGNH hydrolase"/>
    <property type="match status" value="1"/>
</dbReference>
<dbReference type="PANTHER" id="PTHR30383:SF5">
    <property type="entry name" value="SGNH HYDROLASE-TYPE ESTERASE DOMAIN-CONTAINING PROTEIN"/>
    <property type="match status" value="1"/>
</dbReference>
<dbReference type="PANTHER" id="PTHR30383">
    <property type="entry name" value="THIOESTERASE 1/PROTEASE 1/LYSOPHOSPHOLIPASE L1"/>
    <property type="match status" value="1"/>
</dbReference>
<organism evidence="2">
    <name type="scientific">mine drainage metagenome</name>
    <dbReference type="NCBI Taxonomy" id="410659"/>
    <lineage>
        <taxon>unclassified sequences</taxon>
        <taxon>metagenomes</taxon>
        <taxon>ecological metagenomes</taxon>
    </lineage>
</organism>
<proteinExistence type="predicted"/>
<evidence type="ECO:0000259" key="1">
    <source>
        <dbReference type="Pfam" id="PF13472"/>
    </source>
</evidence>
<dbReference type="GO" id="GO:0004622">
    <property type="term" value="F:phosphatidylcholine lysophospholipase activity"/>
    <property type="evidence" value="ECO:0007669"/>
    <property type="project" value="TreeGrafter"/>
</dbReference>
<reference evidence="2" key="1">
    <citation type="submission" date="2016-10" db="EMBL/GenBank/DDBJ databases">
        <title>Sequence of Gallionella enrichment culture.</title>
        <authorList>
            <person name="Poehlein A."/>
            <person name="Muehling M."/>
            <person name="Daniel R."/>
        </authorList>
    </citation>
    <scope>NUCLEOTIDE SEQUENCE</scope>
</reference>
<dbReference type="InterPro" id="IPR051532">
    <property type="entry name" value="Ester_Hydrolysis_Enzymes"/>
</dbReference>
<comment type="caution">
    <text evidence="2">The sequence shown here is derived from an EMBL/GenBank/DDBJ whole genome shotgun (WGS) entry which is preliminary data.</text>
</comment>
<dbReference type="InterPro" id="IPR013830">
    <property type="entry name" value="SGNH_hydro"/>
</dbReference>
<accession>A0A1J5SN09</accession>
<dbReference type="Pfam" id="PF13472">
    <property type="entry name" value="Lipase_GDSL_2"/>
    <property type="match status" value="1"/>
</dbReference>
<sequence length="220" mass="25503">MQKKLFAVIAFLFVSFLSVHIFAQPFKEEIDAFKRLDNAAFPAKGAILFEGSSSFRKWTDVQRYFPSHKIINRGFGGSTLPDVIRYADEIIFPYQPKQIIIYCGENDIASSDTITAEMVLKRYRQLFFLIRSKLKNVEIDFVSIKPSPSRIKFLETVKQSNQLIKDFIATQKHAKFINVFNAMLNDDGTIKQEIFIEDNLHMNANGYAIWKKIIEPYLEK</sequence>
<dbReference type="AlphaFoldDB" id="A0A1J5SN09"/>
<evidence type="ECO:0000313" key="2">
    <source>
        <dbReference type="EMBL" id="OIR05477.1"/>
    </source>
</evidence>
<gene>
    <name evidence="2" type="ORF">GALL_125290</name>
</gene>
<dbReference type="EMBL" id="MLJW01000050">
    <property type="protein sequence ID" value="OIR05477.1"/>
    <property type="molecule type" value="Genomic_DNA"/>
</dbReference>
<dbReference type="InterPro" id="IPR036514">
    <property type="entry name" value="SGNH_hydro_sf"/>
</dbReference>